<dbReference type="Proteomes" id="UP001060336">
    <property type="component" value="Chromosome"/>
</dbReference>
<evidence type="ECO:0000313" key="2">
    <source>
        <dbReference type="EMBL" id="UUX48931.1"/>
    </source>
</evidence>
<dbReference type="Pfam" id="PF13560">
    <property type="entry name" value="HTH_31"/>
    <property type="match status" value="1"/>
</dbReference>
<protein>
    <submittedName>
        <fullName evidence="2">Helix-turn-helix domain-containing protein</fullName>
    </submittedName>
</protein>
<name>A0A9J7AMQ7_9PROT</name>
<accession>A0A9J7AMQ7</accession>
<reference evidence="2" key="1">
    <citation type="submission" date="2022-08" db="EMBL/GenBank/DDBJ databases">
        <title>Nisaea acidiphila sp. nov., isolated from a marine algal debris and emended description of the genus Nisaea Urios et al. 2008.</title>
        <authorList>
            <person name="Kwon K."/>
        </authorList>
    </citation>
    <scope>NUCLEOTIDE SEQUENCE</scope>
    <source>
        <strain evidence="2">MEBiC11861</strain>
    </source>
</reference>
<evidence type="ECO:0000313" key="3">
    <source>
        <dbReference type="Proteomes" id="UP001060336"/>
    </source>
</evidence>
<proteinExistence type="predicted"/>
<dbReference type="AlphaFoldDB" id="A0A9J7AMQ7"/>
<dbReference type="InterPro" id="IPR001387">
    <property type="entry name" value="Cro/C1-type_HTH"/>
</dbReference>
<dbReference type="PROSITE" id="PS50943">
    <property type="entry name" value="HTH_CROC1"/>
    <property type="match status" value="1"/>
</dbReference>
<dbReference type="InterPro" id="IPR010982">
    <property type="entry name" value="Lambda_DNA-bd_dom_sf"/>
</dbReference>
<keyword evidence="3" id="KW-1185">Reference proteome</keyword>
<dbReference type="Gene3D" id="1.10.260.40">
    <property type="entry name" value="lambda repressor-like DNA-binding domains"/>
    <property type="match status" value="1"/>
</dbReference>
<organism evidence="2 3">
    <name type="scientific">Nisaea acidiphila</name>
    <dbReference type="NCBI Taxonomy" id="1862145"/>
    <lineage>
        <taxon>Bacteria</taxon>
        <taxon>Pseudomonadati</taxon>
        <taxon>Pseudomonadota</taxon>
        <taxon>Alphaproteobacteria</taxon>
        <taxon>Rhodospirillales</taxon>
        <taxon>Thalassobaculaceae</taxon>
        <taxon>Nisaea</taxon>
    </lineage>
</organism>
<dbReference type="RefSeq" id="WP_257767432.1">
    <property type="nucleotide sequence ID" value="NZ_CP102480.1"/>
</dbReference>
<dbReference type="GO" id="GO:0003677">
    <property type="term" value="F:DNA binding"/>
    <property type="evidence" value="ECO:0007669"/>
    <property type="project" value="InterPro"/>
</dbReference>
<dbReference type="SMART" id="SM00530">
    <property type="entry name" value="HTH_XRE"/>
    <property type="match status" value="1"/>
</dbReference>
<sequence length="188" mass="20392">MSKTEIAASIPRAPRYPLRRLRLHRGMKQSHLAELLGVAQTTVSRWETGMLEMPPPFIAAAQRLLAMPPGPTQDSALRRLVEASSLKVHLICDRTHRLLAASHPRQADWSADTTDLTGKSMLVYASPEILAAESGLDAMGWHEGGAASLVVETGANTSSVVPILPSRILWERVTLEDGTAGRVVTTLE</sequence>
<feature type="domain" description="HTH cro/C1-type" evidence="1">
    <location>
        <begin position="18"/>
        <end position="49"/>
    </location>
</feature>
<dbReference type="SUPFAM" id="SSF47413">
    <property type="entry name" value="lambda repressor-like DNA-binding domains"/>
    <property type="match status" value="1"/>
</dbReference>
<dbReference type="KEGG" id="naci:NUH88_16195"/>
<evidence type="ECO:0000259" key="1">
    <source>
        <dbReference type="PROSITE" id="PS50943"/>
    </source>
</evidence>
<dbReference type="EMBL" id="CP102480">
    <property type="protein sequence ID" value="UUX48931.1"/>
    <property type="molecule type" value="Genomic_DNA"/>
</dbReference>
<dbReference type="CDD" id="cd00093">
    <property type="entry name" value="HTH_XRE"/>
    <property type="match status" value="1"/>
</dbReference>
<gene>
    <name evidence="2" type="ORF">NUH88_16195</name>
</gene>